<accession>A0ABP8SWQ5</accession>
<dbReference type="InterPro" id="IPR009057">
    <property type="entry name" value="Homeodomain-like_sf"/>
</dbReference>
<evidence type="ECO:0000313" key="8">
    <source>
        <dbReference type="EMBL" id="GAA4575543.1"/>
    </source>
</evidence>
<feature type="compositionally biased region" description="Low complexity" evidence="6">
    <location>
        <begin position="221"/>
        <end position="230"/>
    </location>
</feature>
<dbReference type="InterPro" id="IPR050109">
    <property type="entry name" value="HTH-type_TetR-like_transc_reg"/>
</dbReference>
<evidence type="ECO:0000256" key="1">
    <source>
        <dbReference type="ARBA" id="ARBA00022491"/>
    </source>
</evidence>
<dbReference type="PRINTS" id="PR00455">
    <property type="entry name" value="HTHTETR"/>
</dbReference>
<feature type="compositionally biased region" description="Basic residues" evidence="6">
    <location>
        <begin position="231"/>
        <end position="242"/>
    </location>
</feature>
<feature type="region of interest" description="Disordered" evidence="6">
    <location>
        <begin position="205"/>
        <end position="242"/>
    </location>
</feature>
<dbReference type="SUPFAM" id="SSF46689">
    <property type="entry name" value="Homeodomain-like"/>
    <property type="match status" value="1"/>
</dbReference>
<name>A0ABP8SWQ5_9ACTN</name>
<dbReference type="Gene3D" id="1.10.357.10">
    <property type="entry name" value="Tetracycline Repressor, domain 2"/>
    <property type="match status" value="1"/>
</dbReference>
<reference evidence="9" key="1">
    <citation type="journal article" date="2019" name="Int. J. Syst. Evol. Microbiol.">
        <title>The Global Catalogue of Microorganisms (GCM) 10K type strain sequencing project: providing services to taxonomists for standard genome sequencing and annotation.</title>
        <authorList>
            <consortium name="The Broad Institute Genomics Platform"/>
            <consortium name="The Broad Institute Genome Sequencing Center for Infectious Disease"/>
            <person name="Wu L."/>
            <person name="Ma J."/>
        </authorList>
    </citation>
    <scope>NUCLEOTIDE SEQUENCE [LARGE SCALE GENOMIC DNA]</scope>
    <source>
        <strain evidence="9">JCM 3175</strain>
    </source>
</reference>
<evidence type="ECO:0000256" key="2">
    <source>
        <dbReference type="ARBA" id="ARBA00023015"/>
    </source>
</evidence>
<proteinExistence type="predicted"/>
<dbReference type="Pfam" id="PF17932">
    <property type="entry name" value="TetR_C_24"/>
    <property type="match status" value="1"/>
</dbReference>
<dbReference type="Gene3D" id="1.10.10.60">
    <property type="entry name" value="Homeodomain-like"/>
    <property type="match status" value="1"/>
</dbReference>
<feature type="DNA-binding region" description="H-T-H motif" evidence="5">
    <location>
        <begin position="42"/>
        <end position="61"/>
    </location>
</feature>
<dbReference type="Proteomes" id="UP001500307">
    <property type="component" value="Unassembled WGS sequence"/>
</dbReference>
<keyword evidence="4" id="KW-0804">Transcription</keyword>
<evidence type="ECO:0000256" key="5">
    <source>
        <dbReference type="PROSITE-ProRule" id="PRU00335"/>
    </source>
</evidence>
<comment type="caution">
    <text evidence="8">The sequence shown here is derived from an EMBL/GenBank/DDBJ whole genome shotgun (WGS) entry which is preliminary data.</text>
</comment>
<organism evidence="8 9">
    <name type="scientific">Micromonospora coerulea</name>
    <dbReference type="NCBI Taxonomy" id="47856"/>
    <lineage>
        <taxon>Bacteria</taxon>
        <taxon>Bacillati</taxon>
        <taxon>Actinomycetota</taxon>
        <taxon>Actinomycetes</taxon>
        <taxon>Micromonosporales</taxon>
        <taxon>Micromonosporaceae</taxon>
        <taxon>Micromonospora</taxon>
    </lineage>
</organism>
<keyword evidence="2" id="KW-0805">Transcription regulation</keyword>
<dbReference type="PANTHER" id="PTHR30055:SF175">
    <property type="entry name" value="HTH-TYPE TRANSCRIPTIONAL REPRESSOR KSTR2"/>
    <property type="match status" value="1"/>
</dbReference>
<gene>
    <name evidence="8" type="ORF">GCM10023176_45040</name>
</gene>
<evidence type="ECO:0000256" key="4">
    <source>
        <dbReference type="ARBA" id="ARBA00023163"/>
    </source>
</evidence>
<feature type="compositionally biased region" description="Pro residues" evidence="6">
    <location>
        <begin position="206"/>
        <end position="220"/>
    </location>
</feature>
<dbReference type="InterPro" id="IPR036271">
    <property type="entry name" value="Tet_transcr_reg_TetR-rel_C_sf"/>
</dbReference>
<evidence type="ECO:0000256" key="3">
    <source>
        <dbReference type="ARBA" id="ARBA00023125"/>
    </source>
</evidence>
<evidence type="ECO:0000256" key="6">
    <source>
        <dbReference type="SAM" id="MobiDB-lite"/>
    </source>
</evidence>
<dbReference type="InterPro" id="IPR001647">
    <property type="entry name" value="HTH_TetR"/>
</dbReference>
<dbReference type="EMBL" id="BAABGU010000027">
    <property type="protein sequence ID" value="GAA4575543.1"/>
    <property type="molecule type" value="Genomic_DNA"/>
</dbReference>
<evidence type="ECO:0000313" key="9">
    <source>
        <dbReference type="Proteomes" id="UP001500307"/>
    </source>
</evidence>
<feature type="domain" description="HTH tetR-type" evidence="7">
    <location>
        <begin position="19"/>
        <end position="79"/>
    </location>
</feature>
<keyword evidence="9" id="KW-1185">Reference proteome</keyword>
<protein>
    <submittedName>
        <fullName evidence="8">TetR/AcrR family transcriptional regulator</fullName>
    </submittedName>
</protein>
<sequence>MSVATEPAAPVGRRRAPRGSARRSIVAAATELFARQGYEATSVQEIVAAADVTKGALYHWFGSKSELLTSIYRELLAEQTARLREIADGPAPVGERLRAAALDVVEHTAAHVDELTVWARSAHLLDDEQAEATRRERRHYHDLFRDLVHEGQERGVVRTDVSATVITHTFLSALGNTHTWFRSDGPLTFAEVGHQLVALFLGGLRPPGPEPVAPRSPEPAPAGRRTAGGARRPRRGPVGKNP</sequence>
<dbReference type="SUPFAM" id="SSF48498">
    <property type="entry name" value="Tetracyclin repressor-like, C-terminal domain"/>
    <property type="match status" value="1"/>
</dbReference>
<dbReference type="RefSeq" id="WP_346122548.1">
    <property type="nucleotide sequence ID" value="NZ_BAABGU010000027.1"/>
</dbReference>
<keyword evidence="3 5" id="KW-0238">DNA-binding</keyword>
<dbReference type="Pfam" id="PF00440">
    <property type="entry name" value="TetR_N"/>
    <property type="match status" value="1"/>
</dbReference>
<evidence type="ECO:0000259" key="7">
    <source>
        <dbReference type="PROSITE" id="PS50977"/>
    </source>
</evidence>
<dbReference type="PANTHER" id="PTHR30055">
    <property type="entry name" value="HTH-TYPE TRANSCRIPTIONAL REGULATOR RUTR"/>
    <property type="match status" value="1"/>
</dbReference>
<dbReference type="PROSITE" id="PS50977">
    <property type="entry name" value="HTH_TETR_2"/>
    <property type="match status" value="1"/>
</dbReference>
<dbReference type="InterPro" id="IPR041490">
    <property type="entry name" value="KstR2_TetR_C"/>
</dbReference>
<keyword evidence="1" id="KW-0678">Repressor</keyword>